<organism evidence="1 2">
    <name type="scientific">Helianthus annuus</name>
    <name type="common">Common sunflower</name>
    <dbReference type="NCBI Taxonomy" id="4232"/>
    <lineage>
        <taxon>Eukaryota</taxon>
        <taxon>Viridiplantae</taxon>
        <taxon>Streptophyta</taxon>
        <taxon>Embryophyta</taxon>
        <taxon>Tracheophyta</taxon>
        <taxon>Spermatophyta</taxon>
        <taxon>Magnoliopsida</taxon>
        <taxon>eudicotyledons</taxon>
        <taxon>Gunneridae</taxon>
        <taxon>Pentapetalae</taxon>
        <taxon>asterids</taxon>
        <taxon>campanulids</taxon>
        <taxon>Asterales</taxon>
        <taxon>Asteraceae</taxon>
        <taxon>Asteroideae</taxon>
        <taxon>Heliantheae alliance</taxon>
        <taxon>Heliantheae</taxon>
        <taxon>Helianthus</taxon>
    </lineage>
</organism>
<dbReference type="AlphaFoldDB" id="A0A251S4F1"/>
<sequence length="81" mass="9120">MLSDSIFLFSLTMSPTLIIIPSKSVTGCFFNRGLVFVTRLLLLSFLSTRSTILLLHHYGMLPVLKVVIKSCTYPIQIHTAY</sequence>
<dbReference type="InParanoid" id="A0A251S4F1"/>
<dbReference type="EMBL" id="CM007904">
    <property type="protein sequence ID" value="OTF93729.1"/>
    <property type="molecule type" value="Genomic_DNA"/>
</dbReference>
<reference evidence="2" key="1">
    <citation type="journal article" date="2017" name="Nature">
        <title>The sunflower genome provides insights into oil metabolism, flowering and Asterid evolution.</title>
        <authorList>
            <person name="Badouin H."/>
            <person name="Gouzy J."/>
            <person name="Grassa C.J."/>
            <person name="Murat F."/>
            <person name="Staton S.E."/>
            <person name="Cottret L."/>
            <person name="Lelandais-Briere C."/>
            <person name="Owens G.L."/>
            <person name="Carrere S."/>
            <person name="Mayjonade B."/>
            <person name="Legrand L."/>
            <person name="Gill N."/>
            <person name="Kane N.C."/>
            <person name="Bowers J.E."/>
            <person name="Hubner S."/>
            <person name="Bellec A."/>
            <person name="Berard A."/>
            <person name="Berges H."/>
            <person name="Blanchet N."/>
            <person name="Boniface M.C."/>
            <person name="Brunel D."/>
            <person name="Catrice O."/>
            <person name="Chaidir N."/>
            <person name="Claudel C."/>
            <person name="Donnadieu C."/>
            <person name="Faraut T."/>
            <person name="Fievet G."/>
            <person name="Helmstetter N."/>
            <person name="King M."/>
            <person name="Knapp S.J."/>
            <person name="Lai Z."/>
            <person name="Le Paslier M.C."/>
            <person name="Lippi Y."/>
            <person name="Lorenzon L."/>
            <person name="Mandel J.R."/>
            <person name="Marage G."/>
            <person name="Marchand G."/>
            <person name="Marquand E."/>
            <person name="Bret-Mestries E."/>
            <person name="Morien E."/>
            <person name="Nambeesan S."/>
            <person name="Nguyen T."/>
            <person name="Pegot-Espagnet P."/>
            <person name="Pouilly N."/>
            <person name="Raftis F."/>
            <person name="Sallet E."/>
            <person name="Schiex T."/>
            <person name="Thomas J."/>
            <person name="Vandecasteele C."/>
            <person name="Vares D."/>
            <person name="Vear F."/>
            <person name="Vautrin S."/>
            <person name="Crespi M."/>
            <person name="Mangin B."/>
            <person name="Burke J.M."/>
            <person name="Salse J."/>
            <person name="Munos S."/>
            <person name="Vincourt P."/>
            <person name="Rieseberg L.H."/>
            <person name="Langlade N.B."/>
        </authorList>
    </citation>
    <scope>NUCLEOTIDE SEQUENCE [LARGE SCALE GENOMIC DNA]</scope>
    <source>
        <strain evidence="2">cv. SF193</strain>
    </source>
</reference>
<name>A0A251S4F1_HELAN</name>
<evidence type="ECO:0000313" key="1">
    <source>
        <dbReference type="EMBL" id="OTF93729.1"/>
    </source>
</evidence>
<gene>
    <name evidence="1" type="ORF">HannXRQ_Chr15g0464471</name>
</gene>
<protein>
    <submittedName>
        <fullName evidence="1">Uncharacterized protein</fullName>
    </submittedName>
</protein>
<accession>A0A251S4F1</accession>
<proteinExistence type="predicted"/>
<dbReference type="Proteomes" id="UP000215914">
    <property type="component" value="Chromosome 15"/>
</dbReference>
<evidence type="ECO:0000313" key="2">
    <source>
        <dbReference type="Proteomes" id="UP000215914"/>
    </source>
</evidence>
<keyword evidence="2" id="KW-1185">Reference proteome</keyword>